<organism evidence="4 5">
    <name type="scientific">Plectus sambesii</name>
    <dbReference type="NCBI Taxonomy" id="2011161"/>
    <lineage>
        <taxon>Eukaryota</taxon>
        <taxon>Metazoa</taxon>
        <taxon>Ecdysozoa</taxon>
        <taxon>Nematoda</taxon>
        <taxon>Chromadorea</taxon>
        <taxon>Plectida</taxon>
        <taxon>Plectina</taxon>
        <taxon>Plectoidea</taxon>
        <taxon>Plectidae</taxon>
        <taxon>Plectus</taxon>
    </lineage>
</organism>
<feature type="compositionally biased region" description="Polar residues" evidence="1">
    <location>
        <begin position="73"/>
        <end position="83"/>
    </location>
</feature>
<evidence type="ECO:0000313" key="4">
    <source>
        <dbReference type="Proteomes" id="UP000887566"/>
    </source>
</evidence>
<dbReference type="PROSITE" id="PS51228">
    <property type="entry name" value="ACB_2"/>
    <property type="match status" value="1"/>
</dbReference>
<dbReference type="WBParaSite" id="PSAMB.scaffold3345size18657.g21235.t1">
    <property type="protein sequence ID" value="PSAMB.scaffold3345size18657.g21235.t1"/>
    <property type="gene ID" value="PSAMB.scaffold3345size18657.g21235"/>
</dbReference>
<dbReference type="InterPro" id="IPR035984">
    <property type="entry name" value="Acyl-CoA-binding_sf"/>
</dbReference>
<dbReference type="AlphaFoldDB" id="A0A914W7K7"/>
<keyword evidence="2" id="KW-1133">Transmembrane helix</keyword>
<name>A0A914W7K7_9BILA</name>
<dbReference type="Proteomes" id="UP000887566">
    <property type="component" value="Unplaced"/>
</dbReference>
<feature type="compositionally biased region" description="Basic and acidic residues" evidence="1">
    <location>
        <begin position="279"/>
        <end position="297"/>
    </location>
</feature>
<dbReference type="Gene3D" id="1.20.80.10">
    <property type="match status" value="1"/>
</dbReference>
<sequence>MISGCRDAWHRLEGMSEHEAMRKYIDGLRELIEQMSQTNDMEQWMDQAGPMFEVVGVNGGSIVSKRLDLGSSKLPNGTLPESNYDSERSATPVDSGYHDSIASAAAYKGPSPPNGSLADIEQPQSDDDAFTDAPDFIRPLIDTPRKNSDKTRRGKRSHRVHSGDKRSSRKETPPTDRLLSLNDDLNELNEAGADENIDELYQVSWDAIERAQRDRKLRESQQMQDQWMLFETGMLNRPRVRAHRGRNGEEKRDAAANGASTDGEQSHGDDESAGTGQGDHVDGRRGRSRLERERRETSSSSSGGGSVESPGLSWDPQVAAVLFRMHREMQHIGRQLDMLENVLVSQQRLLRASLTQSFNANRSRLWFFKNMPWRTIIFILAWPFFANFLVRFIYRRIARNGPKLPLRAKIL</sequence>
<feature type="region of interest" description="Disordered" evidence="1">
    <location>
        <begin position="238"/>
        <end position="312"/>
    </location>
</feature>
<keyword evidence="4" id="KW-1185">Reference proteome</keyword>
<keyword evidence="2" id="KW-0472">Membrane</keyword>
<reference evidence="5" key="1">
    <citation type="submission" date="2022-11" db="UniProtKB">
        <authorList>
            <consortium name="WormBaseParasite"/>
        </authorList>
    </citation>
    <scope>IDENTIFICATION</scope>
</reference>
<dbReference type="InterPro" id="IPR000582">
    <property type="entry name" value="Acyl-CoA-binding_protein"/>
</dbReference>
<dbReference type="GO" id="GO:0000062">
    <property type="term" value="F:fatty-acyl-CoA binding"/>
    <property type="evidence" value="ECO:0007669"/>
    <property type="project" value="InterPro"/>
</dbReference>
<feature type="region of interest" description="Disordered" evidence="1">
    <location>
        <begin position="69"/>
        <end position="181"/>
    </location>
</feature>
<proteinExistence type="predicted"/>
<evidence type="ECO:0000256" key="1">
    <source>
        <dbReference type="SAM" id="MobiDB-lite"/>
    </source>
</evidence>
<dbReference type="SUPFAM" id="SSF47027">
    <property type="entry name" value="Acyl-CoA binding protein"/>
    <property type="match status" value="1"/>
</dbReference>
<evidence type="ECO:0000313" key="5">
    <source>
        <dbReference type="WBParaSite" id="PSAMB.scaffold3345size18657.g21235.t1"/>
    </source>
</evidence>
<feature type="domain" description="ACB" evidence="3">
    <location>
        <begin position="1"/>
        <end position="37"/>
    </location>
</feature>
<dbReference type="InterPro" id="IPR014352">
    <property type="entry name" value="FERM/acyl-CoA-bd_prot_sf"/>
</dbReference>
<feature type="transmembrane region" description="Helical" evidence="2">
    <location>
        <begin position="371"/>
        <end position="394"/>
    </location>
</feature>
<evidence type="ECO:0000259" key="3">
    <source>
        <dbReference type="PROSITE" id="PS51228"/>
    </source>
</evidence>
<feature type="compositionally biased region" description="Basic and acidic residues" evidence="1">
    <location>
        <begin position="161"/>
        <end position="174"/>
    </location>
</feature>
<evidence type="ECO:0000256" key="2">
    <source>
        <dbReference type="SAM" id="Phobius"/>
    </source>
</evidence>
<keyword evidence="2" id="KW-0812">Transmembrane</keyword>
<protein>
    <submittedName>
        <fullName evidence="5">ACB domain-containing protein</fullName>
    </submittedName>
</protein>
<accession>A0A914W7K7</accession>